<sequence length="200" mass="22271">MVGMATATAATTVIQKSSDDDVVMHPYALLRWAYLTLRLAKHGDGSRSGDGSYLATMRIAARTVRGTEARPPSIVRTILSLVSASVGSPPPVFPISKGRVIHLSARRSYSISTRFLDTSTTSFFPACMDKLPLGLKNAARADAKATTRMTTSATLALAVMSHCTRERAWFHRWELRISKREVEGEESRGRWREERWRRGF</sequence>
<name>A0A0H2R5Y7_9AGAM</name>
<dbReference type="InParanoid" id="A0A0H2R5Y7"/>
<proteinExistence type="predicted"/>
<dbReference type="EMBL" id="KQ086154">
    <property type="protein sequence ID" value="KLO07200.1"/>
    <property type="molecule type" value="Genomic_DNA"/>
</dbReference>
<protein>
    <submittedName>
        <fullName evidence="1">Uncharacterized protein</fullName>
    </submittedName>
</protein>
<organism evidence="1 2">
    <name type="scientific">Schizopora paradoxa</name>
    <dbReference type="NCBI Taxonomy" id="27342"/>
    <lineage>
        <taxon>Eukaryota</taxon>
        <taxon>Fungi</taxon>
        <taxon>Dikarya</taxon>
        <taxon>Basidiomycota</taxon>
        <taxon>Agaricomycotina</taxon>
        <taxon>Agaricomycetes</taxon>
        <taxon>Hymenochaetales</taxon>
        <taxon>Schizoporaceae</taxon>
        <taxon>Schizopora</taxon>
    </lineage>
</organism>
<dbReference type="AlphaFoldDB" id="A0A0H2R5Y7"/>
<evidence type="ECO:0000313" key="1">
    <source>
        <dbReference type="EMBL" id="KLO07200.1"/>
    </source>
</evidence>
<evidence type="ECO:0000313" key="2">
    <source>
        <dbReference type="Proteomes" id="UP000053477"/>
    </source>
</evidence>
<gene>
    <name evidence="1" type="ORF">SCHPADRAFT_658801</name>
</gene>
<keyword evidence="2" id="KW-1185">Reference proteome</keyword>
<dbReference type="Proteomes" id="UP000053477">
    <property type="component" value="Unassembled WGS sequence"/>
</dbReference>
<reference evidence="1 2" key="1">
    <citation type="submission" date="2015-04" db="EMBL/GenBank/DDBJ databases">
        <title>Complete genome sequence of Schizopora paradoxa KUC8140, a cosmopolitan wood degrader in East Asia.</title>
        <authorList>
            <consortium name="DOE Joint Genome Institute"/>
            <person name="Min B."/>
            <person name="Park H."/>
            <person name="Jang Y."/>
            <person name="Kim J.-J."/>
            <person name="Kim K.H."/>
            <person name="Pangilinan J."/>
            <person name="Lipzen A."/>
            <person name="Riley R."/>
            <person name="Grigoriev I.V."/>
            <person name="Spatafora J.W."/>
            <person name="Choi I.-G."/>
        </authorList>
    </citation>
    <scope>NUCLEOTIDE SEQUENCE [LARGE SCALE GENOMIC DNA]</scope>
    <source>
        <strain evidence="1 2">KUC8140</strain>
    </source>
</reference>
<accession>A0A0H2R5Y7</accession>